<reference evidence="1" key="1">
    <citation type="submission" date="2020-11" db="EMBL/GenBank/DDBJ databases">
        <authorList>
            <person name="Tran Van P."/>
        </authorList>
    </citation>
    <scope>NUCLEOTIDE SEQUENCE</scope>
</reference>
<dbReference type="AlphaFoldDB" id="A0A7R9PCA2"/>
<sequence length="130" mass="14159">MKIVLAHRFCLHLAGLRGSTLRTHHGLTCFQLSGGTVARRPPKEKQETIDMRRSMRTDKSVVVSTSADSDLKSGVLKVLFLTITGTSRFGSQSGVLTVLFLTIAGTSSFGSQVGQTSSTPMTKVYGRWRK</sequence>
<name>A0A7R9PCA2_TIMCA</name>
<proteinExistence type="predicted"/>
<gene>
    <name evidence="1" type="ORF">TCMB3V08_LOCUS10406</name>
</gene>
<protein>
    <submittedName>
        <fullName evidence="1">(California timema) hypothetical protein</fullName>
    </submittedName>
</protein>
<dbReference type="EMBL" id="OE186302">
    <property type="protein sequence ID" value="CAD7577863.1"/>
    <property type="molecule type" value="Genomic_DNA"/>
</dbReference>
<accession>A0A7R9PCA2</accession>
<organism evidence="1">
    <name type="scientific">Timema californicum</name>
    <name type="common">California timema</name>
    <name type="synonym">Walking stick</name>
    <dbReference type="NCBI Taxonomy" id="61474"/>
    <lineage>
        <taxon>Eukaryota</taxon>
        <taxon>Metazoa</taxon>
        <taxon>Ecdysozoa</taxon>
        <taxon>Arthropoda</taxon>
        <taxon>Hexapoda</taxon>
        <taxon>Insecta</taxon>
        <taxon>Pterygota</taxon>
        <taxon>Neoptera</taxon>
        <taxon>Polyneoptera</taxon>
        <taxon>Phasmatodea</taxon>
        <taxon>Timematodea</taxon>
        <taxon>Timematoidea</taxon>
        <taxon>Timematidae</taxon>
        <taxon>Timema</taxon>
    </lineage>
</organism>
<evidence type="ECO:0000313" key="1">
    <source>
        <dbReference type="EMBL" id="CAD7577863.1"/>
    </source>
</evidence>